<gene>
    <name evidence="1" type="ORF">EC957_002188</name>
</gene>
<evidence type="ECO:0000313" key="1">
    <source>
        <dbReference type="EMBL" id="KAF9542303.1"/>
    </source>
</evidence>
<protein>
    <submittedName>
        <fullName evidence="1">Uncharacterized protein</fullName>
    </submittedName>
</protein>
<feature type="non-terminal residue" evidence="1">
    <location>
        <position position="1"/>
    </location>
</feature>
<accession>A0A9P6F599</accession>
<dbReference type="PANTHER" id="PTHR34706:SF2">
    <property type="entry name" value="RFEF"/>
    <property type="match status" value="1"/>
</dbReference>
<dbReference type="AlphaFoldDB" id="A0A9P6F599"/>
<dbReference type="EMBL" id="JAAAXW010000142">
    <property type="protein sequence ID" value="KAF9542303.1"/>
    <property type="molecule type" value="Genomic_DNA"/>
</dbReference>
<evidence type="ECO:0000313" key="2">
    <source>
        <dbReference type="Proteomes" id="UP000723463"/>
    </source>
</evidence>
<keyword evidence="2" id="KW-1185">Reference proteome</keyword>
<reference evidence="1" key="1">
    <citation type="journal article" date="2020" name="Fungal Divers.">
        <title>Resolving the Mortierellaceae phylogeny through synthesis of multi-gene phylogenetics and phylogenomics.</title>
        <authorList>
            <person name="Vandepol N."/>
            <person name="Liber J."/>
            <person name="Desiro A."/>
            <person name="Na H."/>
            <person name="Kennedy M."/>
            <person name="Barry K."/>
            <person name="Grigoriev I.V."/>
            <person name="Miller A.N."/>
            <person name="O'Donnell K."/>
            <person name="Stajich J.E."/>
            <person name="Bonito G."/>
        </authorList>
    </citation>
    <scope>NUCLEOTIDE SEQUENCE</scope>
    <source>
        <strain evidence="1">NRRL 2591</strain>
    </source>
</reference>
<dbReference type="PANTHER" id="PTHR34706">
    <property type="entry name" value="SLR1338 PROTEIN"/>
    <property type="match status" value="1"/>
</dbReference>
<organism evidence="1 2">
    <name type="scientific">Mortierella hygrophila</name>
    <dbReference type="NCBI Taxonomy" id="979708"/>
    <lineage>
        <taxon>Eukaryota</taxon>
        <taxon>Fungi</taxon>
        <taxon>Fungi incertae sedis</taxon>
        <taxon>Mucoromycota</taxon>
        <taxon>Mortierellomycotina</taxon>
        <taxon>Mortierellomycetes</taxon>
        <taxon>Mortierellales</taxon>
        <taxon>Mortierellaceae</taxon>
        <taxon>Mortierella</taxon>
    </lineage>
</organism>
<dbReference type="Proteomes" id="UP000723463">
    <property type="component" value="Unassembled WGS sequence"/>
</dbReference>
<comment type="caution">
    <text evidence="1">The sequence shown here is derived from an EMBL/GenBank/DDBJ whole genome shotgun (WGS) entry which is preliminary data.</text>
</comment>
<sequence>FFRCQIIQVGRNLRASEFLQDLKEQLVVEEFVDVTSKYVVELVLMGFEPTPELYLVELLLGAIDGRFY</sequence>
<proteinExistence type="predicted"/>
<name>A0A9P6F599_9FUNG</name>